<dbReference type="PANTHER" id="PTHR23405">
    <property type="entry name" value="MAINTENANCE OF KILLER 16 MAK16 PROTEIN-RELATED"/>
    <property type="match status" value="1"/>
</dbReference>
<evidence type="ECO:0000313" key="6">
    <source>
        <dbReference type="Proteomes" id="UP000075901"/>
    </source>
</evidence>
<name>A0A182T7K7_9DIPT</name>
<dbReference type="Proteomes" id="UP000075901">
    <property type="component" value="Unassembled WGS sequence"/>
</dbReference>
<sequence length="277" mass="32140">MHRYELTGNILNPKFCSFRGKGNVCRNEDNLTGICSRQACPIVYTQYATVREEHGAIFLYMKRVNRHASPPGYHWEKLKLSCDSNVAVYQLKEHLLMQSLWIKNKCMEDFWKITIRWKNRQKCNSTGKLLEKHSMIETRTNDWLQEQRIDLLKTIMYNESSSARKKLEVDSVVNEELELEFATAKCLRFSRELNLYEPVEEYNSDDECTSDAYELASEKSGCGSNLCLDIEDCLPSISLCPINRELDDGYTDTVVPSKKSHKSRKKLVFEVEGNPPK</sequence>
<dbReference type="EnsemblMetazoa" id="AMAM021249-RA">
    <property type="protein sequence ID" value="AMAM021249-PA"/>
    <property type="gene ID" value="AMAM021249"/>
</dbReference>
<dbReference type="InterPro" id="IPR029004">
    <property type="entry name" value="Ribosomal_eL28/Mak16"/>
</dbReference>
<dbReference type="VEuPathDB" id="VectorBase:AMAM021249"/>
<evidence type="ECO:0000313" key="5">
    <source>
        <dbReference type="EnsemblMetazoa" id="AMAM021249-PA"/>
    </source>
</evidence>
<dbReference type="Gene3D" id="3.30.390.110">
    <property type="match status" value="1"/>
</dbReference>
<proteinExistence type="predicted"/>
<dbReference type="GO" id="GO:0030687">
    <property type="term" value="C:preribosome, large subunit precursor"/>
    <property type="evidence" value="ECO:0007669"/>
    <property type="project" value="TreeGrafter"/>
</dbReference>
<evidence type="ECO:0000256" key="1">
    <source>
        <dbReference type="ARBA" id="ARBA00004123"/>
    </source>
</evidence>
<dbReference type="GO" id="GO:0000460">
    <property type="term" value="P:maturation of 5.8S rRNA"/>
    <property type="evidence" value="ECO:0007669"/>
    <property type="project" value="TreeGrafter"/>
</dbReference>
<feature type="region of interest" description="Disordered" evidence="3">
    <location>
        <begin position="253"/>
        <end position="277"/>
    </location>
</feature>
<accession>A0A182T7K7</accession>
<evidence type="ECO:0000256" key="3">
    <source>
        <dbReference type="SAM" id="MobiDB-lite"/>
    </source>
</evidence>
<organism evidence="5 6">
    <name type="scientific">Anopheles maculatus</name>
    <dbReference type="NCBI Taxonomy" id="74869"/>
    <lineage>
        <taxon>Eukaryota</taxon>
        <taxon>Metazoa</taxon>
        <taxon>Ecdysozoa</taxon>
        <taxon>Arthropoda</taxon>
        <taxon>Hexapoda</taxon>
        <taxon>Insecta</taxon>
        <taxon>Pterygota</taxon>
        <taxon>Neoptera</taxon>
        <taxon>Endopterygota</taxon>
        <taxon>Diptera</taxon>
        <taxon>Nematocera</taxon>
        <taxon>Culicoidea</taxon>
        <taxon>Culicidae</taxon>
        <taxon>Anophelinae</taxon>
        <taxon>Anopheles</taxon>
        <taxon>Anopheles maculatus group</taxon>
    </lineage>
</organism>
<evidence type="ECO:0000256" key="2">
    <source>
        <dbReference type="ARBA" id="ARBA00023242"/>
    </source>
</evidence>
<evidence type="ECO:0000259" key="4">
    <source>
        <dbReference type="Pfam" id="PF01778"/>
    </source>
</evidence>
<feature type="domain" description="Ribosomal eL28/Mak16" evidence="4">
    <location>
        <begin position="21"/>
        <end position="108"/>
    </location>
</feature>
<dbReference type="Pfam" id="PF01778">
    <property type="entry name" value="Ribosomal_L28e"/>
    <property type="match status" value="1"/>
</dbReference>
<dbReference type="GO" id="GO:0005730">
    <property type="term" value="C:nucleolus"/>
    <property type="evidence" value="ECO:0007669"/>
    <property type="project" value="TreeGrafter"/>
</dbReference>
<reference evidence="6" key="1">
    <citation type="submission" date="2013-09" db="EMBL/GenBank/DDBJ databases">
        <title>The Genome Sequence of Anopheles maculatus species B.</title>
        <authorList>
            <consortium name="The Broad Institute Genomics Platform"/>
            <person name="Neafsey D.E."/>
            <person name="Besansky N."/>
            <person name="Howell P."/>
            <person name="Walton C."/>
            <person name="Young S.K."/>
            <person name="Zeng Q."/>
            <person name="Gargeya S."/>
            <person name="Fitzgerald M."/>
            <person name="Haas B."/>
            <person name="Abouelleil A."/>
            <person name="Allen A.W."/>
            <person name="Alvarado L."/>
            <person name="Arachchi H.M."/>
            <person name="Berlin A.M."/>
            <person name="Chapman S.B."/>
            <person name="Gainer-Dewar J."/>
            <person name="Goldberg J."/>
            <person name="Griggs A."/>
            <person name="Gujja S."/>
            <person name="Hansen M."/>
            <person name="Howarth C."/>
            <person name="Imamovic A."/>
            <person name="Ireland A."/>
            <person name="Larimer J."/>
            <person name="McCowan C."/>
            <person name="Murphy C."/>
            <person name="Pearson M."/>
            <person name="Poon T.W."/>
            <person name="Priest M."/>
            <person name="Roberts A."/>
            <person name="Saif S."/>
            <person name="Shea T."/>
            <person name="Sisk P."/>
            <person name="Sykes S."/>
            <person name="Wortman J."/>
            <person name="Nusbaum C."/>
            <person name="Birren B."/>
        </authorList>
    </citation>
    <scope>NUCLEOTIDE SEQUENCE [LARGE SCALE GENOMIC DNA]</scope>
    <source>
        <strain evidence="6">maculatus3</strain>
    </source>
</reference>
<dbReference type="GO" id="GO:0000470">
    <property type="term" value="P:maturation of LSU-rRNA"/>
    <property type="evidence" value="ECO:0007669"/>
    <property type="project" value="TreeGrafter"/>
</dbReference>
<dbReference type="PANTHER" id="PTHR23405:SF4">
    <property type="entry name" value="PROTEIN MAK16 HOMOLOG"/>
    <property type="match status" value="1"/>
</dbReference>
<dbReference type="AlphaFoldDB" id="A0A182T7K7"/>
<reference evidence="5" key="2">
    <citation type="submission" date="2020-05" db="UniProtKB">
        <authorList>
            <consortium name="EnsemblMetazoa"/>
        </authorList>
    </citation>
    <scope>IDENTIFICATION</scope>
    <source>
        <strain evidence="5">maculatus3</strain>
    </source>
</reference>
<keyword evidence="6" id="KW-1185">Reference proteome</keyword>
<protein>
    <submittedName>
        <fullName evidence="5">Ribosomal_L28e domain-containing protein</fullName>
    </submittedName>
</protein>
<keyword evidence="2" id="KW-0539">Nucleus</keyword>
<comment type="subcellular location">
    <subcellularLocation>
        <location evidence="1">Nucleus</location>
    </subcellularLocation>
</comment>